<evidence type="ECO:0000313" key="9">
    <source>
        <dbReference type="Proteomes" id="UP000215902"/>
    </source>
</evidence>
<dbReference type="SMART" id="SM00326">
    <property type="entry name" value="SH3"/>
    <property type="match status" value="1"/>
</dbReference>
<feature type="domain" description="Guanylate kinase-like" evidence="6">
    <location>
        <begin position="662"/>
        <end position="854"/>
    </location>
</feature>
<dbReference type="STRING" id="282301.A0A267E8X4"/>
<dbReference type="InterPro" id="IPR001452">
    <property type="entry name" value="SH3_domain"/>
</dbReference>
<comment type="similarity">
    <text evidence="1">Belongs to the MAGUK family.</text>
</comment>
<protein>
    <recommendedName>
        <fullName evidence="10">MAGUK p55 subfamily member 5</fullName>
    </recommendedName>
</protein>
<organism evidence="8 9">
    <name type="scientific">Macrostomum lignano</name>
    <dbReference type="NCBI Taxonomy" id="282301"/>
    <lineage>
        <taxon>Eukaryota</taxon>
        <taxon>Metazoa</taxon>
        <taxon>Spiralia</taxon>
        <taxon>Lophotrochozoa</taxon>
        <taxon>Platyhelminthes</taxon>
        <taxon>Rhabditophora</taxon>
        <taxon>Macrostomorpha</taxon>
        <taxon>Macrostomida</taxon>
        <taxon>Macrostomidae</taxon>
        <taxon>Macrostomum</taxon>
    </lineage>
</organism>
<comment type="caution">
    <text evidence="8">The sequence shown here is derived from an EMBL/GenBank/DDBJ whole genome shotgun (WGS) entry which is preliminary data.</text>
</comment>
<feature type="compositionally biased region" description="Basic and acidic residues" evidence="4">
    <location>
        <begin position="79"/>
        <end position="90"/>
    </location>
</feature>
<dbReference type="Pfam" id="PF00595">
    <property type="entry name" value="PDZ"/>
    <property type="match status" value="1"/>
</dbReference>
<feature type="compositionally biased region" description="Low complexity" evidence="4">
    <location>
        <begin position="593"/>
        <end position="608"/>
    </location>
</feature>
<evidence type="ECO:0000256" key="3">
    <source>
        <dbReference type="PROSITE-ProRule" id="PRU00192"/>
    </source>
</evidence>
<dbReference type="PROSITE" id="PS50106">
    <property type="entry name" value="PDZ"/>
    <property type="match status" value="1"/>
</dbReference>
<gene>
    <name evidence="8" type="ORF">BOX15_Mlig000785g4</name>
</gene>
<feature type="region of interest" description="Disordered" evidence="4">
    <location>
        <begin position="307"/>
        <end position="342"/>
    </location>
</feature>
<evidence type="ECO:0000313" key="8">
    <source>
        <dbReference type="EMBL" id="PAA58041.1"/>
    </source>
</evidence>
<dbReference type="SUPFAM" id="SSF52540">
    <property type="entry name" value="P-loop containing nucleoside triphosphate hydrolases"/>
    <property type="match status" value="1"/>
</dbReference>
<dbReference type="Pfam" id="PF02828">
    <property type="entry name" value="L27"/>
    <property type="match status" value="1"/>
</dbReference>
<dbReference type="Gene3D" id="3.40.50.300">
    <property type="entry name" value="P-loop containing nucleotide triphosphate hydrolases"/>
    <property type="match status" value="1"/>
</dbReference>
<evidence type="ECO:0000256" key="1">
    <source>
        <dbReference type="ARBA" id="ARBA00007014"/>
    </source>
</evidence>
<sequence>MAAIEPVASNAVKSDGVDSIETLASAAVDDVNRRRQEAQRRQAEADFLGGSLRDSERLRALTVNSGAIGRDNPAFSSERGTEFDSPRERNSYIGDAVDDLEEDDVGDIGDFLRQLRSEDPEGYYDDDEGSRGDRLVPDWLAQFLTSPRFSAIYGLARRVSDAVNAAVFGDQDAFRGGNALTCTEAVSSTVLPGDDRERIELLRLLNEPHLVALMKVHDGAAARAVPLEDHLPGVQAAPNEAEAAIKTNNSTSSSPQVSDSPSNSPDASQRRTNKPKALDIELEEFQPNNRLATSSLLAAANIHVTVTAPTPSPSASPSARSAASTSDDNSAEVQSPPVPRESLDCRTETVVQDGVQFRRVTLVKSDSPLGATVKNVGDSVVVSRIVCGGLLDRIGDLIGEGDELISVNGIDLTGKHVNEVYDLLQSLSGRLVFLTVPCTEYRPTERNNNSSSSNSNNNVESSTVLRALFTYEPSEDLYNPCREAGLEFQVGDLIRVLNTKDPNWWQGVKEIEAATGLRPQRQESARSLVGIFPSPDFQRRRQLMLSMAAANAAEATVDASSSSCCWRCQRCLPLKRFGIRAGRRRQDNRYAPADLSARSSGSSSTSGESDTEPDVVIDDGGGRNGSNSRKRHRVGSSRRQKRRHRRRFFEPQALLQPKPFRRRPLVLVGPPGVGRHELRVRLIESDPARFAPALLHTTRQRRQDETDGIDFEFTTRQEFQRRIREGGHFLETGQFNGDLYGISVANVISVVESGSVCVLTMQPAGLRAIRRHPARLMPYSVFVSPPPSLNGLRALRRKLSPSGAEVAPEDSDADLHKLIDLSRRMEESCGHLVDRVLVNTDLSASVAQLVGMVTRLEREPQWVPASWLQPPAAAAARLAGSEIADTAC</sequence>
<reference evidence="8 9" key="1">
    <citation type="submission" date="2017-06" db="EMBL/GenBank/DDBJ databases">
        <title>A platform for efficient transgenesis in Macrostomum lignano, a flatworm model organism for stem cell research.</title>
        <authorList>
            <person name="Berezikov E."/>
        </authorList>
    </citation>
    <scope>NUCLEOTIDE SEQUENCE [LARGE SCALE GENOMIC DNA]</scope>
    <source>
        <strain evidence="8">DV1</strain>
        <tissue evidence="8">Whole organism</tissue>
    </source>
</reference>
<feature type="domain" description="PDZ" evidence="7">
    <location>
        <begin position="359"/>
        <end position="433"/>
    </location>
</feature>
<feature type="region of interest" description="Disordered" evidence="4">
    <location>
        <begin position="70"/>
        <end position="90"/>
    </location>
</feature>
<dbReference type="SMART" id="SM00228">
    <property type="entry name" value="PDZ"/>
    <property type="match status" value="1"/>
</dbReference>
<evidence type="ECO:0008006" key="10">
    <source>
        <dbReference type="Google" id="ProtNLM"/>
    </source>
</evidence>
<feature type="region of interest" description="Disordered" evidence="4">
    <location>
        <begin position="248"/>
        <end position="273"/>
    </location>
</feature>
<dbReference type="CDD" id="cd00071">
    <property type="entry name" value="GMPK"/>
    <property type="match status" value="1"/>
</dbReference>
<feature type="compositionally biased region" description="Basic residues" evidence="4">
    <location>
        <begin position="628"/>
        <end position="647"/>
    </location>
</feature>
<feature type="compositionally biased region" description="Low complexity" evidence="4">
    <location>
        <begin position="248"/>
        <end position="265"/>
    </location>
</feature>
<dbReference type="PANTHER" id="PTHR23122">
    <property type="entry name" value="MEMBRANE-ASSOCIATED GUANYLATE KINASE MAGUK"/>
    <property type="match status" value="1"/>
</dbReference>
<dbReference type="PROSITE" id="PS50052">
    <property type="entry name" value="GUANYLATE_KINASE_2"/>
    <property type="match status" value="1"/>
</dbReference>
<dbReference type="InterPro" id="IPR008144">
    <property type="entry name" value="Guanylate_kin-like_dom"/>
</dbReference>
<dbReference type="SMART" id="SM00072">
    <property type="entry name" value="GuKc"/>
    <property type="match status" value="1"/>
</dbReference>
<dbReference type="EMBL" id="NIVC01002420">
    <property type="protein sequence ID" value="PAA58041.1"/>
    <property type="molecule type" value="Genomic_DNA"/>
</dbReference>
<dbReference type="InterPro" id="IPR008145">
    <property type="entry name" value="GK/Ca_channel_bsu"/>
</dbReference>
<dbReference type="SUPFAM" id="SSF50044">
    <property type="entry name" value="SH3-domain"/>
    <property type="match status" value="1"/>
</dbReference>
<name>A0A267E8X4_9PLAT</name>
<dbReference type="InterPro" id="IPR014775">
    <property type="entry name" value="L27_C"/>
</dbReference>
<dbReference type="InterPro" id="IPR036892">
    <property type="entry name" value="L27_dom_sf"/>
</dbReference>
<accession>A0A267E8X4</accession>
<feature type="domain" description="SH3" evidence="5">
    <location>
        <begin position="460"/>
        <end position="542"/>
    </location>
</feature>
<evidence type="ECO:0000256" key="2">
    <source>
        <dbReference type="ARBA" id="ARBA00022443"/>
    </source>
</evidence>
<dbReference type="InterPro" id="IPR050716">
    <property type="entry name" value="MAGUK"/>
</dbReference>
<dbReference type="AlphaFoldDB" id="A0A267E8X4"/>
<evidence type="ECO:0000259" key="6">
    <source>
        <dbReference type="PROSITE" id="PS50052"/>
    </source>
</evidence>
<dbReference type="InterPro" id="IPR001478">
    <property type="entry name" value="PDZ"/>
</dbReference>
<evidence type="ECO:0000256" key="4">
    <source>
        <dbReference type="SAM" id="MobiDB-lite"/>
    </source>
</evidence>
<feature type="compositionally biased region" description="Low complexity" evidence="4">
    <location>
        <begin position="307"/>
        <end position="326"/>
    </location>
</feature>
<dbReference type="SUPFAM" id="SSF101288">
    <property type="entry name" value="L27 domain"/>
    <property type="match status" value="1"/>
</dbReference>
<dbReference type="InterPro" id="IPR027417">
    <property type="entry name" value="P-loop_NTPase"/>
</dbReference>
<dbReference type="InterPro" id="IPR036034">
    <property type="entry name" value="PDZ_sf"/>
</dbReference>
<dbReference type="Gene3D" id="2.30.42.10">
    <property type="match status" value="1"/>
</dbReference>
<dbReference type="InterPro" id="IPR036028">
    <property type="entry name" value="SH3-like_dom_sf"/>
</dbReference>
<proteinExistence type="inferred from homology"/>
<dbReference type="SUPFAM" id="SSF50156">
    <property type="entry name" value="PDZ domain-like"/>
    <property type="match status" value="1"/>
</dbReference>
<dbReference type="Gene3D" id="2.30.30.40">
    <property type="entry name" value="SH3 Domains"/>
    <property type="match status" value="1"/>
</dbReference>
<dbReference type="Pfam" id="PF07653">
    <property type="entry name" value="SH3_2"/>
    <property type="match status" value="1"/>
</dbReference>
<keyword evidence="2 3" id="KW-0728">SH3 domain</keyword>
<dbReference type="Proteomes" id="UP000215902">
    <property type="component" value="Unassembled WGS sequence"/>
</dbReference>
<dbReference type="Pfam" id="PF00625">
    <property type="entry name" value="Guanylate_kin"/>
    <property type="match status" value="1"/>
</dbReference>
<keyword evidence="9" id="KW-1185">Reference proteome</keyword>
<dbReference type="PROSITE" id="PS50002">
    <property type="entry name" value="SH3"/>
    <property type="match status" value="1"/>
</dbReference>
<evidence type="ECO:0000259" key="5">
    <source>
        <dbReference type="PROSITE" id="PS50002"/>
    </source>
</evidence>
<evidence type="ECO:0000259" key="7">
    <source>
        <dbReference type="PROSITE" id="PS50106"/>
    </source>
</evidence>
<dbReference type="OrthoDB" id="439127at2759"/>
<feature type="region of interest" description="Disordered" evidence="4">
    <location>
        <begin position="588"/>
        <end position="652"/>
    </location>
</feature>